<evidence type="ECO:0000256" key="3">
    <source>
        <dbReference type="SAM" id="Phobius"/>
    </source>
</evidence>
<keyword evidence="3" id="KW-0812">Transmembrane</keyword>
<feature type="transmembrane region" description="Helical" evidence="3">
    <location>
        <begin position="355"/>
        <end position="374"/>
    </location>
</feature>
<organism evidence="4 5">
    <name type="scientific">Phycomyces blakesleeanus</name>
    <dbReference type="NCBI Taxonomy" id="4837"/>
    <lineage>
        <taxon>Eukaryota</taxon>
        <taxon>Fungi</taxon>
        <taxon>Fungi incertae sedis</taxon>
        <taxon>Mucoromycota</taxon>
        <taxon>Mucoromycotina</taxon>
        <taxon>Mucoromycetes</taxon>
        <taxon>Mucorales</taxon>
        <taxon>Phycomycetaceae</taxon>
        <taxon>Phycomyces</taxon>
    </lineage>
</organism>
<keyword evidence="1" id="KW-0175">Coiled coil</keyword>
<evidence type="ECO:0000256" key="2">
    <source>
        <dbReference type="SAM" id="MobiDB-lite"/>
    </source>
</evidence>
<keyword evidence="3" id="KW-1133">Transmembrane helix</keyword>
<sequence length="381" mass="44296">MEFDEVNEYLKTGVSRDASLSTVSFQQRLNNVHLVESLNDQTYQSKPIDTPAPVQQKRPSKAGMSRFVSNVRHFKRSNASKIAKDYWKLASAPTPTFYAESHTSEDDDDAVLQRYQTALQVLPERPPKSKKFLSRLKKSSRKERSHSVSGNEIDVEADMFLTADESGTELPKRRPSIIKKDTNQSQPAYNVSHVWQPRREKRTASVQGLTDVEPITGNVLVATLKDNIEQLQYLLKLEEQKIEFNKKEIIDYVEKLKQLDDDVELLDNAITQNRLNRENTMEHILMEANIQGVNLKNARAKHRSIIASIEKYNRGVDSTKQLDELQTKIKAAQRRDISWAWFKHWLFPTGKSIRLYIYIHTYVYMYIYMYTFLVKHKKIDI</sequence>
<keyword evidence="3" id="KW-0472">Membrane</keyword>
<evidence type="ECO:0000313" key="5">
    <source>
        <dbReference type="Proteomes" id="UP001448207"/>
    </source>
</evidence>
<dbReference type="Proteomes" id="UP001448207">
    <property type="component" value="Unassembled WGS sequence"/>
</dbReference>
<comment type="caution">
    <text evidence="4">The sequence shown here is derived from an EMBL/GenBank/DDBJ whole genome shotgun (WGS) entry which is preliminary data.</text>
</comment>
<feature type="coiled-coil region" evidence="1">
    <location>
        <begin position="221"/>
        <end position="248"/>
    </location>
</feature>
<protein>
    <submittedName>
        <fullName evidence="4">Uncharacterized protein</fullName>
    </submittedName>
</protein>
<name>A0ABR3B2V2_PHYBL</name>
<accession>A0ABR3B2V2</accession>
<keyword evidence="5" id="KW-1185">Reference proteome</keyword>
<feature type="region of interest" description="Disordered" evidence="2">
    <location>
        <begin position="124"/>
        <end position="149"/>
    </location>
</feature>
<proteinExistence type="predicted"/>
<evidence type="ECO:0000256" key="1">
    <source>
        <dbReference type="SAM" id="Coils"/>
    </source>
</evidence>
<dbReference type="EMBL" id="JBCLYO010000006">
    <property type="protein sequence ID" value="KAL0087902.1"/>
    <property type="molecule type" value="Genomic_DNA"/>
</dbReference>
<gene>
    <name evidence="4" type="ORF">J3Q64DRAFT_1735094</name>
</gene>
<feature type="compositionally biased region" description="Basic residues" evidence="2">
    <location>
        <begin position="128"/>
        <end position="144"/>
    </location>
</feature>
<evidence type="ECO:0000313" key="4">
    <source>
        <dbReference type="EMBL" id="KAL0087902.1"/>
    </source>
</evidence>
<reference evidence="4 5" key="1">
    <citation type="submission" date="2024-04" db="EMBL/GenBank/DDBJ databases">
        <title>Symmetric and asymmetric DNA N6-adenine methylation regulates different biological responses in Mucorales.</title>
        <authorList>
            <consortium name="Lawrence Berkeley National Laboratory"/>
            <person name="Lax C."/>
            <person name="Mondo S.J."/>
            <person name="Osorio-Concepcion M."/>
            <person name="Muszewska A."/>
            <person name="Corrochano-Luque M."/>
            <person name="Gutierrez G."/>
            <person name="Riley R."/>
            <person name="Lipzen A."/>
            <person name="Guo J."/>
            <person name="Hundley H."/>
            <person name="Amirebrahimi M."/>
            <person name="Ng V."/>
            <person name="Lorenzo-Gutierrez D."/>
            <person name="Binder U."/>
            <person name="Yang J."/>
            <person name="Song Y."/>
            <person name="Canovas D."/>
            <person name="Navarro E."/>
            <person name="Freitag M."/>
            <person name="Gabaldon T."/>
            <person name="Grigoriev I.V."/>
            <person name="Corrochano L.M."/>
            <person name="Nicolas F.E."/>
            <person name="Garre V."/>
        </authorList>
    </citation>
    <scope>NUCLEOTIDE SEQUENCE [LARGE SCALE GENOMIC DNA]</scope>
    <source>
        <strain evidence="4 5">L51</strain>
    </source>
</reference>